<feature type="transmembrane region" description="Helical" evidence="3">
    <location>
        <begin position="6"/>
        <end position="21"/>
    </location>
</feature>
<name>A0A1M5UCW8_9BACI</name>
<keyword evidence="2" id="KW-0813">Transport</keyword>
<dbReference type="Gene3D" id="1.20.20.10">
    <property type="entry name" value="F1F0 ATP synthase subunit C"/>
    <property type="match status" value="1"/>
</dbReference>
<accession>A0A1M5UCW8</accession>
<keyword evidence="3" id="KW-0472">Membrane</keyword>
<protein>
    <submittedName>
        <fullName evidence="4">Uncharacterized protein</fullName>
    </submittedName>
</protein>
<proteinExistence type="predicted"/>
<gene>
    <name evidence="4" type="ORF">SAMN05421807_109129</name>
</gene>
<keyword evidence="2" id="KW-0406">Ion transport</keyword>
<keyword evidence="1" id="KW-0375">Hydrogen ion transport</keyword>
<evidence type="ECO:0000256" key="3">
    <source>
        <dbReference type="SAM" id="Phobius"/>
    </source>
</evidence>
<dbReference type="AlphaFoldDB" id="A0A1M5UCW8"/>
<evidence type="ECO:0000313" key="4">
    <source>
        <dbReference type="EMBL" id="SHH60905.1"/>
    </source>
</evidence>
<dbReference type="RefSeq" id="WP_073009387.1">
    <property type="nucleotide sequence ID" value="NZ_FQXD01000009.1"/>
</dbReference>
<keyword evidence="3" id="KW-0812">Transmembrane</keyword>
<evidence type="ECO:0000256" key="2">
    <source>
        <dbReference type="ARBA" id="ARBA00023065"/>
    </source>
</evidence>
<reference evidence="5" key="1">
    <citation type="submission" date="2016-11" db="EMBL/GenBank/DDBJ databases">
        <authorList>
            <person name="Varghese N."/>
            <person name="Submissions S."/>
        </authorList>
    </citation>
    <scope>NUCLEOTIDE SEQUENCE [LARGE SCALE GENOMIC DNA]</scope>
    <source>
        <strain evidence="5">CGMCC 1.6496</strain>
    </source>
</reference>
<dbReference type="InterPro" id="IPR038662">
    <property type="entry name" value="ATP_synth_F0_csu_sf"/>
</dbReference>
<feature type="transmembrane region" description="Helical" evidence="3">
    <location>
        <begin position="112"/>
        <end position="133"/>
    </location>
</feature>
<dbReference type="GO" id="GO:1902600">
    <property type="term" value="P:proton transmembrane transport"/>
    <property type="evidence" value="ECO:0007669"/>
    <property type="project" value="UniProtKB-KW"/>
</dbReference>
<dbReference type="OrthoDB" id="2875882at2"/>
<dbReference type="EMBL" id="FQXD01000009">
    <property type="protein sequence ID" value="SHH60905.1"/>
    <property type="molecule type" value="Genomic_DNA"/>
</dbReference>
<evidence type="ECO:0000313" key="5">
    <source>
        <dbReference type="Proteomes" id="UP000184079"/>
    </source>
</evidence>
<feature type="transmembrane region" description="Helical" evidence="3">
    <location>
        <begin position="73"/>
        <end position="92"/>
    </location>
</feature>
<organism evidence="4 5">
    <name type="scientific">Virgibacillus chiguensis</name>
    <dbReference type="NCBI Taxonomy" id="411959"/>
    <lineage>
        <taxon>Bacteria</taxon>
        <taxon>Bacillati</taxon>
        <taxon>Bacillota</taxon>
        <taxon>Bacilli</taxon>
        <taxon>Bacillales</taxon>
        <taxon>Bacillaceae</taxon>
        <taxon>Virgibacillus</taxon>
    </lineage>
</organism>
<dbReference type="Proteomes" id="UP000184079">
    <property type="component" value="Unassembled WGS sequence"/>
</dbReference>
<feature type="transmembrane region" description="Helical" evidence="3">
    <location>
        <begin position="42"/>
        <end position="61"/>
    </location>
</feature>
<keyword evidence="5" id="KW-1185">Reference proteome</keyword>
<sequence length="134" mass="14802">MLPYIFVAAATLAVFPILTLYKMNVEKLKQDPSQHARVQNNLMIGVALSEVIPILLIIYGYAQMESVSNISALYLPGIILLFLVIFAVIFIFMQAKVGVPEEAKSMITQFSIISMILALAIPIISIVSLIMMMP</sequence>
<evidence type="ECO:0000256" key="1">
    <source>
        <dbReference type="ARBA" id="ARBA00022781"/>
    </source>
</evidence>
<keyword evidence="3" id="KW-1133">Transmembrane helix</keyword>